<organism evidence="3 4">
    <name type="scientific">Solanum tuberosum</name>
    <name type="common">Potato</name>
    <dbReference type="NCBI Taxonomy" id="4113"/>
    <lineage>
        <taxon>Eukaryota</taxon>
        <taxon>Viridiplantae</taxon>
        <taxon>Streptophyta</taxon>
        <taxon>Embryophyta</taxon>
        <taxon>Tracheophyta</taxon>
        <taxon>Spermatophyta</taxon>
        <taxon>Magnoliopsida</taxon>
        <taxon>eudicotyledons</taxon>
        <taxon>Gunneridae</taxon>
        <taxon>Pentapetalae</taxon>
        <taxon>asterids</taxon>
        <taxon>lamiids</taxon>
        <taxon>Solanales</taxon>
        <taxon>Solanaceae</taxon>
        <taxon>Solanoideae</taxon>
        <taxon>Solaneae</taxon>
        <taxon>Solanum</taxon>
    </lineage>
</organism>
<dbReference type="PANTHER" id="PTHR34222">
    <property type="entry name" value="GAG_PRE-INTEGRS DOMAIN-CONTAINING PROTEIN"/>
    <property type="match status" value="1"/>
</dbReference>
<feature type="region of interest" description="Disordered" evidence="1">
    <location>
        <begin position="116"/>
        <end position="152"/>
    </location>
</feature>
<sequence>MGLTKVYTVVRGSILMMTPLPSIAQAFSILIQEEKQRKFKPNNQFFMESTSLNASSSGASSSRTFTTNYSPSNYPPRPNYASGSTSGNYSTRRPMCEYCKKPGHTKDKCYKLHGYPNTTNTSNNTQGYTSQNYNSSQGDQQQPYRSNKGKGKMANVYGQHVVDVSDKGKGLTIQIEDQNASLTKEEYGQMMHLLRQFQCSDGPDNTHG</sequence>
<keyword evidence="2" id="KW-1133">Transmembrane helix</keyword>
<feature type="transmembrane region" description="Helical" evidence="2">
    <location>
        <begin position="12"/>
        <end position="31"/>
    </location>
</feature>
<evidence type="ECO:0000256" key="1">
    <source>
        <dbReference type="SAM" id="MobiDB-lite"/>
    </source>
</evidence>
<dbReference type="Proteomes" id="UP000826656">
    <property type="component" value="Unassembled WGS sequence"/>
</dbReference>
<dbReference type="EMBL" id="JAIVGD010000001">
    <property type="protein sequence ID" value="KAH0781774.1"/>
    <property type="molecule type" value="Genomic_DNA"/>
</dbReference>
<keyword evidence="2" id="KW-0812">Transmembrane</keyword>
<comment type="caution">
    <text evidence="3">The sequence shown here is derived from an EMBL/GenBank/DDBJ whole genome shotgun (WGS) entry which is preliminary data.</text>
</comment>
<evidence type="ECO:0000256" key="2">
    <source>
        <dbReference type="SAM" id="Phobius"/>
    </source>
</evidence>
<feature type="compositionally biased region" description="Low complexity" evidence="1">
    <location>
        <begin position="52"/>
        <end position="72"/>
    </location>
</feature>
<accession>A0ABQ7WM52</accession>
<evidence type="ECO:0000313" key="4">
    <source>
        <dbReference type="Proteomes" id="UP000826656"/>
    </source>
</evidence>
<protein>
    <recommendedName>
        <fullName evidence="5">Polyprotein</fullName>
    </recommendedName>
</protein>
<proteinExistence type="predicted"/>
<evidence type="ECO:0008006" key="5">
    <source>
        <dbReference type="Google" id="ProtNLM"/>
    </source>
</evidence>
<evidence type="ECO:0000313" key="3">
    <source>
        <dbReference type="EMBL" id="KAH0781774.1"/>
    </source>
</evidence>
<keyword evidence="4" id="KW-1185">Reference proteome</keyword>
<gene>
    <name evidence="3" type="ORF">KY290_001372</name>
</gene>
<feature type="region of interest" description="Disordered" evidence="1">
    <location>
        <begin position="52"/>
        <end position="93"/>
    </location>
</feature>
<feature type="compositionally biased region" description="Polar residues" evidence="1">
    <location>
        <begin position="116"/>
        <end position="145"/>
    </location>
</feature>
<dbReference type="PANTHER" id="PTHR34222:SF89">
    <property type="match status" value="1"/>
</dbReference>
<reference evidence="3 4" key="1">
    <citation type="journal article" date="2021" name="bioRxiv">
        <title>Chromosome-scale and haplotype-resolved genome assembly of a tetraploid potato cultivar.</title>
        <authorList>
            <person name="Sun H."/>
            <person name="Jiao W.-B."/>
            <person name="Krause K."/>
            <person name="Campoy J.A."/>
            <person name="Goel M."/>
            <person name="Folz-Donahue K."/>
            <person name="Kukat C."/>
            <person name="Huettel B."/>
            <person name="Schneeberger K."/>
        </authorList>
    </citation>
    <scope>NUCLEOTIDE SEQUENCE [LARGE SCALE GENOMIC DNA]</scope>
    <source>
        <strain evidence="3">SolTubOtavaFocal</strain>
        <tissue evidence="3">Leaves</tissue>
    </source>
</reference>
<keyword evidence="2" id="KW-0472">Membrane</keyword>
<name>A0ABQ7WM52_SOLTU</name>